<comment type="caution">
    <text evidence="1">The sequence shown here is derived from an EMBL/GenBank/DDBJ whole genome shotgun (WGS) entry which is preliminary data.</text>
</comment>
<evidence type="ECO:0000313" key="1">
    <source>
        <dbReference type="EMBL" id="KAJ3559802.1"/>
    </source>
</evidence>
<gene>
    <name evidence="1" type="ORF">NM688_g120</name>
</gene>
<protein>
    <submittedName>
        <fullName evidence="1">Uncharacterized protein</fullName>
    </submittedName>
</protein>
<accession>A0ACC1TEY5</accession>
<reference evidence="1" key="1">
    <citation type="submission" date="2022-07" db="EMBL/GenBank/DDBJ databases">
        <title>Genome Sequence of Phlebia brevispora.</title>
        <authorList>
            <person name="Buettner E."/>
        </authorList>
    </citation>
    <scope>NUCLEOTIDE SEQUENCE</scope>
    <source>
        <strain evidence="1">MPL23</strain>
    </source>
</reference>
<dbReference type="Proteomes" id="UP001148662">
    <property type="component" value="Unassembled WGS sequence"/>
</dbReference>
<name>A0ACC1TEY5_9APHY</name>
<organism evidence="1 2">
    <name type="scientific">Phlebia brevispora</name>
    <dbReference type="NCBI Taxonomy" id="194682"/>
    <lineage>
        <taxon>Eukaryota</taxon>
        <taxon>Fungi</taxon>
        <taxon>Dikarya</taxon>
        <taxon>Basidiomycota</taxon>
        <taxon>Agaricomycotina</taxon>
        <taxon>Agaricomycetes</taxon>
        <taxon>Polyporales</taxon>
        <taxon>Meruliaceae</taxon>
        <taxon>Phlebia</taxon>
    </lineage>
</organism>
<sequence>MLLTREATSTEPFFVNLKITDGQYYEARRVLYDFSNPHSWPEEQEFTKISCTRKGQVLFTDVYQSSKLYTEKENMPPLSAGNLSNGDIIAVEARLRHIPAQGDLYSSQYHLVRIGLIEKATTE</sequence>
<dbReference type="EMBL" id="JANHOG010000008">
    <property type="protein sequence ID" value="KAJ3559802.1"/>
    <property type="molecule type" value="Genomic_DNA"/>
</dbReference>
<evidence type="ECO:0000313" key="2">
    <source>
        <dbReference type="Proteomes" id="UP001148662"/>
    </source>
</evidence>
<keyword evidence="2" id="KW-1185">Reference proteome</keyword>
<proteinExistence type="predicted"/>